<evidence type="ECO:0000313" key="3">
    <source>
        <dbReference type="Proteomes" id="UP000264882"/>
    </source>
</evidence>
<evidence type="ECO:0000313" key="2">
    <source>
        <dbReference type="EMBL" id="ASI54048.1"/>
    </source>
</evidence>
<organism evidence="2 3">
    <name type="scientific">Metamycoplasma hyosynoviae</name>
    <dbReference type="NCBI Taxonomy" id="29559"/>
    <lineage>
        <taxon>Bacteria</taxon>
        <taxon>Bacillati</taxon>
        <taxon>Mycoplasmatota</taxon>
        <taxon>Mycoplasmoidales</taxon>
        <taxon>Metamycoplasmataceae</taxon>
        <taxon>Metamycoplasma</taxon>
    </lineage>
</organism>
<accession>A0A4P1QGN3</accession>
<dbReference type="InterPro" id="IPR052891">
    <property type="entry name" value="DNA-3mA_glycosylase"/>
</dbReference>
<reference evidence="2 3" key="1">
    <citation type="submission" date="2014-06" db="EMBL/GenBank/DDBJ databases">
        <title>The Whole Genome Sequence of Mycoplasma hyosynoviae strain ATCC 27095.</title>
        <authorList>
            <person name="Calcutt M.J."/>
            <person name="Foecking M.F."/>
        </authorList>
    </citation>
    <scope>NUCLEOTIDE SEQUENCE [LARGE SCALE GENOMIC DNA]</scope>
    <source>
        <strain evidence="2 3">M60</strain>
    </source>
</reference>
<feature type="binding site" evidence="1">
    <location>
        <position position="179"/>
    </location>
    <ligand>
        <name>Zn(2+)</name>
        <dbReference type="ChEBI" id="CHEBI:29105"/>
    </ligand>
</feature>
<sequence length="188" mass="22379">MNKESIQRCLWATTELYKKYHDEEWGKPLHSEQILFEMLLLECMQAGLSWITILNKRESFRKAFDNFDYRKIALYDDKKQEELMQNELIIRNKVKIKAAIINAQKFIEVQEKYGSFDKFIWSYTQNKVIYNHFDNESQMPVTSLLSDKISKDLKKLGFKFIGSTSVYAYIQSIGIVNDHVKKCFLYKD</sequence>
<keyword evidence="1" id="KW-0862">Zinc</keyword>
<gene>
    <name evidence="2" type="ORF">MHSN_02570</name>
</gene>
<evidence type="ECO:0000256" key="1">
    <source>
        <dbReference type="PIRSR" id="PIRSR605019-1"/>
    </source>
</evidence>
<name>A0A4P1QGN3_9BACT</name>
<feature type="binding site" evidence="1">
    <location>
        <position position="183"/>
    </location>
    <ligand>
        <name>Zn(2+)</name>
        <dbReference type="ChEBI" id="CHEBI:29105"/>
    </ligand>
</feature>
<feature type="binding site" evidence="1">
    <location>
        <position position="21"/>
    </location>
    <ligand>
        <name>Zn(2+)</name>
        <dbReference type="ChEBI" id="CHEBI:29105"/>
    </ligand>
</feature>
<keyword evidence="1" id="KW-0479">Metal-binding</keyword>
<dbReference type="AlphaFoldDB" id="A0A4P1QGN3"/>
<feature type="binding site" evidence="1">
    <location>
        <position position="9"/>
    </location>
    <ligand>
        <name>Zn(2+)</name>
        <dbReference type="ChEBI" id="CHEBI:29105"/>
    </ligand>
</feature>
<dbReference type="GO" id="GO:0008725">
    <property type="term" value="F:DNA-3-methyladenine glycosylase activity"/>
    <property type="evidence" value="ECO:0007669"/>
    <property type="project" value="InterPro"/>
</dbReference>
<dbReference type="Proteomes" id="UP000264882">
    <property type="component" value="Chromosome"/>
</dbReference>
<dbReference type="Pfam" id="PF03352">
    <property type="entry name" value="Adenine_glyco"/>
    <property type="match status" value="1"/>
</dbReference>
<dbReference type="InterPro" id="IPR005019">
    <property type="entry name" value="Adenine_glyco"/>
</dbReference>
<keyword evidence="3" id="KW-1185">Reference proteome</keyword>
<dbReference type="KEGG" id="mhyv:MHSN_02570"/>
<dbReference type="EMBL" id="CP008748">
    <property type="protein sequence ID" value="ASI54048.1"/>
    <property type="molecule type" value="Genomic_DNA"/>
</dbReference>
<dbReference type="Gene3D" id="1.10.340.30">
    <property type="entry name" value="Hypothetical protein, domain 2"/>
    <property type="match status" value="1"/>
</dbReference>
<dbReference type="SUPFAM" id="SSF48150">
    <property type="entry name" value="DNA-glycosylase"/>
    <property type="match status" value="1"/>
</dbReference>
<protein>
    <submittedName>
        <fullName evidence="2">DNA-3-methyladenine glycosylase</fullName>
    </submittedName>
</protein>
<dbReference type="InterPro" id="IPR011257">
    <property type="entry name" value="DNA_glycosylase"/>
</dbReference>
<proteinExistence type="predicted"/>
<dbReference type="PANTHER" id="PTHR30037:SF4">
    <property type="entry name" value="DNA-3-METHYLADENINE GLYCOSYLASE I"/>
    <property type="match status" value="1"/>
</dbReference>
<dbReference type="GO" id="GO:0006284">
    <property type="term" value="P:base-excision repair"/>
    <property type="evidence" value="ECO:0007669"/>
    <property type="project" value="InterPro"/>
</dbReference>
<dbReference type="RefSeq" id="WP_119863917.1">
    <property type="nucleotide sequence ID" value="NZ_CP008748.1"/>
</dbReference>
<dbReference type="GO" id="GO:0046872">
    <property type="term" value="F:metal ion binding"/>
    <property type="evidence" value="ECO:0007669"/>
    <property type="project" value="UniProtKB-KW"/>
</dbReference>
<dbReference type="PANTHER" id="PTHR30037">
    <property type="entry name" value="DNA-3-METHYLADENINE GLYCOSYLASE 1"/>
    <property type="match status" value="1"/>
</dbReference>